<dbReference type="InterPro" id="IPR023867">
    <property type="entry name" value="Sulphatase_maturase_rSAM"/>
</dbReference>
<dbReference type="GO" id="GO:0016491">
    <property type="term" value="F:oxidoreductase activity"/>
    <property type="evidence" value="ECO:0007669"/>
    <property type="project" value="InterPro"/>
</dbReference>
<dbReference type="InterPro" id="IPR058240">
    <property type="entry name" value="rSAM_sf"/>
</dbReference>
<dbReference type="GO" id="GO:0046872">
    <property type="term" value="F:metal ion binding"/>
    <property type="evidence" value="ECO:0007669"/>
    <property type="project" value="UniProtKB-KW"/>
</dbReference>
<keyword evidence="2" id="KW-0949">S-adenosyl-L-methionine</keyword>
<dbReference type="PANTHER" id="PTHR43273:SF8">
    <property type="entry name" value="RADICAL SAM DOMAIN PROTEIN"/>
    <property type="match status" value="1"/>
</dbReference>
<dbReference type="SFLD" id="SFLDG01386">
    <property type="entry name" value="main_SPASM_domain-containing"/>
    <property type="match status" value="1"/>
</dbReference>
<dbReference type="SUPFAM" id="SSF102114">
    <property type="entry name" value="Radical SAM enzymes"/>
    <property type="match status" value="1"/>
</dbReference>
<dbReference type="PANTHER" id="PTHR43273">
    <property type="entry name" value="ANAEROBIC SULFATASE-MATURATING ENZYME HOMOLOG ASLB-RELATED"/>
    <property type="match status" value="1"/>
</dbReference>
<reference evidence="7 8" key="1">
    <citation type="journal article" date="2018" name="Nat. Biotechnol.">
        <title>A standardized bacterial taxonomy based on genome phylogeny substantially revises the tree of life.</title>
        <authorList>
            <person name="Parks D.H."/>
            <person name="Chuvochina M."/>
            <person name="Waite D.W."/>
            <person name="Rinke C."/>
            <person name="Skarshewski A."/>
            <person name="Chaumeil P.A."/>
            <person name="Hugenholtz P."/>
        </authorList>
    </citation>
    <scope>NUCLEOTIDE SEQUENCE [LARGE SCALE GENOMIC DNA]</scope>
    <source>
        <strain evidence="7">UBA9380</strain>
    </source>
</reference>
<dbReference type="InterPro" id="IPR013785">
    <property type="entry name" value="Aldolase_TIM"/>
</dbReference>
<dbReference type="PROSITE" id="PS51918">
    <property type="entry name" value="RADICAL_SAM"/>
    <property type="match status" value="1"/>
</dbReference>
<feature type="domain" description="Radical SAM core" evidence="6">
    <location>
        <begin position="12"/>
        <end position="255"/>
    </location>
</feature>
<dbReference type="CDD" id="cd21109">
    <property type="entry name" value="SPASM"/>
    <property type="match status" value="1"/>
</dbReference>
<keyword evidence="4" id="KW-0408">Iron</keyword>
<protein>
    <submittedName>
        <fullName evidence="7">Radical SAM/SPASM domain-containing protein</fullName>
    </submittedName>
</protein>
<dbReference type="Pfam" id="PF04055">
    <property type="entry name" value="Radical_SAM"/>
    <property type="match status" value="1"/>
</dbReference>
<dbReference type="AlphaFoldDB" id="A0A352IY97"/>
<comment type="cofactor">
    <cofactor evidence="1">
        <name>[4Fe-4S] cluster</name>
        <dbReference type="ChEBI" id="CHEBI:49883"/>
    </cofactor>
</comment>
<gene>
    <name evidence="7" type="ORF">DC045_19415</name>
</gene>
<evidence type="ECO:0000256" key="4">
    <source>
        <dbReference type="ARBA" id="ARBA00023004"/>
    </source>
</evidence>
<dbReference type="Gene3D" id="3.20.20.70">
    <property type="entry name" value="Aldolase class I"/>
    <property type="match status" value="1"/>
</dbReference>
<dbReference type="Proteomes" id="UP000263489">
    <property type="component" value="Unassembled WGS sequence"/>
</dbReference>
<sequence length="398" mass="45605">MIVMTEPPDIPSWISPIELVVVQGTSFCNLNCKYCYLTEETRRDRGSIPVQKITDYFTKILSSRYVKDRLVVNWHSGEPMVLGTDYYEAAINSIADIATEQCGSDFRVFHDFQTNGTLIDKRWCEFFKRYEGTVTLGVSCDGPQALHDAYRRDWRNKGSSERTLSGIQQLIDHGIKFGLIAVISPQALQHPNEIYDFFVSYQSHISEFRFNLLDDFPDNGELSYIRSEQSFYDFLKTLLNRIETTPSENQILNIKNFSYFYERLTATPEPSLTTTAGYMSQPLRAFNIERNGDISTFYAGVTQDECPNIYGDGKGLVIGNLNEDSLDDIVTSRKLKKVYQDFKLSHSTCAEDCPYYSLCPGGYNLTKYKRFGRFDVSETPECRVQIKAFTDALIDHIN</sequence>
<keyword evidence="3" id="KW-0479">Metal-binding</keyword>
<organism evidence="7 8">
    <name type="scientific">Marinobacter adhaerens</name>
    <dbReference type="NCBI Taxonomy" id="1033846"/>
    <lineage>
        <taxon>Bacteria</taxon>
        <taxon>Pseudomonadati</taxon>
        <taxon>Pseudomonadota</taxon>
        <taxon>Gammaproteobacteria</taxon>
        <taxon>Pseudomonadales</taxon>
        <taxon>Marinobacteraceae</taxon>
        <taxon>Marinobacter</taxon>
    </lineage>
</organism>
<proteinExistence type="predicted"/>
<evidence type="ECO:0000256" key="2">
    <source>
        <dbReference type="ARBA" id="ARBA00022691"/>
    </source>
</evidence>
<dbReference type="SFLD" id="SFLDG01067">
    <property type="entry name" value="SPASM/twitch_domain_containing"/>
    <property type="match status" value="1"/>
</dbReference>
<dbReference type="EMBL" id="DNNA01000300">
    <property type="protein sequence ID" value="HBC36430.1"/>
    <property type="molecule type" value="Genomic_DNA"/>
</dbReference>
<evidence type="ECO:0000256" key="5">
    <source>
        <dbReference type="ARBA" id="ARBA00023014"/>
    </source>
</evidence>
<evidence type="ECO:0000313" key="8">
    <source>
        <dbReference type="Proteomes" id="UP000263489"/>
    </source>
</evidence>
<dbReference type="SFLD" id="SFLDG01072">
    <property type="entry name" value="dehydrogenase_like"/>
    <property type="match status" value="1"/>
</dbReference>
<keyword evidence="5" id="KW-0411">Iron-sulfur</keyword>
<evidence type="ECO:0000259" key="6">
    <source>
        <dbReference type="PROSITE" id="PS51918"/>
    </source>
</evidence>
<dbReference type="GO" id="GO:0051536">
    <property type="term" value="F:iron-sulfur cluster binding"/>
    <property type="evidence" value="ECO:0007669"/>
    <property type="project" value="UniProtKB-KW"/>
</dbReference>
<dbReference type="CDD" id="cd01335">
    <property type="entry name" value="Radical_SAM"/>
    <property type="match status" value="1"/>
</dbReference>
<dbReference type="SFLD" id="SFLDS00029">
    <property type="entry name" value="Radical_SAM"/>
    <property type="match status" value="1"/>
</dbReference>
<evidence type="ECO:0000313" key="7">
    <source>
        <dbReference type="EMBL" id="HBC36430.1"/>
    </source>
</evidence>
<evidence type="ECO:0000256" key="1">
    <source>
        <dbReference type="ARBA" id="ARBA00001966"/>
    </source>
</evidence>
<evidence type="ECO:0000256" key="3">
    <source>
        <dbReference type="ARBA" id="ARBA00022723"/>
    </source>
</evidence>
<accession>A0A352IY97</accession>
<comment type="caution">
    <text evidence="7">The sequence shown here is derived from an EMBL/GenBank/DDBJ whole genome shotgun (WGS) entry which is preliminary data.</text>
</comment>
<name>A0A352IY97_9GAMM</name>
<dbReference type="InterPro" id="IPR007197">
    <property type="entry name" value="rSAM"/>
</dbReference>